<dbReference type="Gene3D" id="3.40.50.2000">
    <property type="entry name" value="Glycogen Phosphorylase B"/>
    <property type="match status" value="2"/>
</dbReference>
<dbReference type="Proteomes" id="UP000262832">
    <property type="component" value="Chromosome II"/>
</dbReference>
<feature type="domain" description="Glycosyl transferase family 1" evidence="1">
    <location>
        <begin position="86"/>
        <end position="238"/>
    </location>
</feature>
<reference evidence="2 3" key="1">
    <citation type="submission" date="2018-08" db="EMBL/GenBank/DDBJ databases">
        <title>Genomic taxonomy of the Vibrionaceae family.</title>
        <authorList>
            <person name="Gomez-Gil B."/>
            <person name="Tanaka M."/>
            <person name="Sawabe T."/>
            <person name="Enciso-Ibarra K."/>
        </authorList>
    </citation>
    <scope>NUCLEOTIDE SEQUENCE [LARGE SCALE GENOMIC DNA]</scope>
    <source>
        <strain evidence="2 3">CAIM 1831</strain>
    </source>
</reference>
<dbReference type="InterPro" id="IPR001296">
    <property type="entry name" value="Glyco_trans_1"/>
</dbReference>
<dbReference type="EMBL" id="CP032094">
    <property type="protein sequence ID" value="AXY02855.1"/>
    <property type="molecule type" value="Genomic_DNA"/>
</dbReference>
<evidence type="ECO:0000313" key="2">
    <source>
        <dbReference type="EMBL" id="AXY02855.1"/>
    </source>
</evidence>
<evidence type="ECO:0000259" key="1">
    <source>
        <dbReference type="Pfam" id="PF00534"/>
    </source>
</evidence>
<dbReference type="Pfam" id="PF00534">
    <property type="entry name" value="Glycos_transf_1"/>
    <property type="match status" value="1"/>
</dbReference>
<protein>
    <submittedName>
        <fullName evidence="2">Glycosyltransferase</fullName>
    </submittedName>
</protein>
<evidence type="ECO:0000313" key="3">
    <source>
        <dbReference type="Proteomes" id="UP000262832"/>
    </source>
</evidence>
<organism evidence="2 3">
    <name type="scientific">Vibrio alfacsensis</name>
    <dbReference type="NCBI Taxonomy" id="1074311"/>
    <lineage>
        <taxon>Bacteria</taxon>
        <taxon>Pseudomonadati</taxon>
        <taxon>Pseudomonadota</taxon>
        <taxon>Gammaproteobacteria</taxon>
        <taxon>Vibrionales</taxon>
        <taxon>Vibrionaceae</taxon>
        <taxon>Vibrio</taxon>
    </lineage>
</organism>
<gene>
    <name evidence="2" type="ORF">D1115_17875</name>
</gene>
<dbReference type="PANTHER" id="PTHR12526">
    <property type="entry name" value="GLYCOSYLTRANSFERASE"/>
    <property type="match status" value="1"/>
</dbReference>
<dbReference type="SUPFAM" id="SSF53756">
    <property type="entry name" value="UDP-Glycosyltransferase/glycogen phosphorylase"/>
    <property type="match status" value="1"/>
</dbReference>
<dbReference type="CDD" id="cd03801">
    <property type="entry name" value="GT4_PimA-like"/>
    <property type="match status" value="1"/>
</dbReference>
<sequence>MVKLLPMAIATKNNTHQVAMLNSSNVFGLPSQIKKAIAVKNIPTFDKIIFGNQTLVDEFKHKHPKFSDRFSVLYNGVDIKKFPFNKSTPQQSELPVICMVAKLRPEKRHLDVLKAISNLNAKDFPVKLLAVGGIHLEFVEFADELKRFCVDNSIEHLVDFVGETKDVGQYLQASDLFLMPSHETFSNALLEAMAYGTPVLGADIGGTAEIIEDNQTGYLYQFSNVDNLTERLYEILQDLPGTLK</sequence>
<proteinExistence type="predicted"/>
<name>A0ABN5PI06_9VIBR</name>
<accession>A0ABN5PI06</accession>
<keyword evidence="3" id="KW-1185">Reference proteome</keyword>
<dbReference type="RefSeq" id="WP_128812766.1">
    <property type="nucleotide sequence ID" value="NZ_CP032094.1"/>
</dbReference>
<dbReference type="PANTHER" id="PTHR12526:SF630">
    <property type="entry name" value="GLYCOSYLTRANSFERASE"/>
    <property type="match status" value="1"/>
</dbReference>